<dbReference type="AlphaFoldDB" id="A0A936TCT7"/>
<keyword evidence="1 2" id="KW-0443">Lipid metabolism</keyword>
<keyword evidence="2" id="KW-0442">Lipid degradation</keyword>
<protein>
    <submittedName>
        <fullName evidence="5">Patatin-like phospholipase family protein</fullName>
    </submittedName>
</protein>
<feature type="compositionally biased region" description="Acidic residues" evidence="3">
    <location>
        <begin position="301"/>
        <end position="311"/>
    </location>
</feature>
<evidence type="ECO:0000313" key="5">
    <source>
        <dbReference type="EMBL" id="MBK9296608.1"/>
    </source>
</evidence>
<reference evidence="5 6" key="1">
    <citation type="submission" date="2020-10" db="EMBL/GenBank/DDBJ databases">
        <title>Connecting structure to function with the recovery of over 1000 high-quality activated sludge metagenome-assembled genomes encoding full-length rRNA genes using long-read sequencing.</title>
        <authorList>
            <person name="Singleton C.M."/>
            <person name="Petriglieri F."/>
            <person name="Kristensen J.M."/>
            <person name="Kirkegaard R.H."/>
            <person name="Michaelsen T.Y."/>
            <person name="Andersen M.H."/>
            <person name="Karst S.M."/>
            <person name="Dueholm M.S."/>
            <person name="Nielsen P.H."/>
            <person name="Albertsen M."/>
        </authorList>
    </citation>
    <scope>NUCLEOTIDE SEQUENCE [LARGE SCALE GENOMIC DNA]</scope>
    <source>
        <strain evidence="5">Lyne_18-Q3-R50-59_MAXAC.006</strain>
    </source>
</reference>
<dbReference type="SUPFAM" id="SSF52151">
    <property type="entry name" value="FabD/lysophospholipase-like"/>
    <property type="match status" value="1"/>
</dbReference>
<proteinExistence type="predicted"/>
<dbReference type="GO" id="GO:0016042">
    <property type="term" value="P:lipid catabolic process"/>
    <property type="evidence" value="ECO:0007669"/>
    <property type="project" value="UniProtKB-UniRule"/>
</dbReference>
<dbReference type="Proteomes" id="UP000727993">
    <property type="component" value="Unassembled WGS sequence"/>
</dbReference>
<feature type="short sequence motif" description="DGA/G" evidence="2">
    <location>
        <begin position="196"/>
        <end position="198"/>
    </location>
</feature>
<comment type="caution">
    <text evidence="5">The sequence shown here is derived from an EMBL/GenBank/DDBJ whole genome shotgun (WGS) entry which is preliminary data.</text>
</comment>
<accession>A0A936TCT7</accession>
<evidence type="ECO:0000313" key="6">
    <source>
        <dbReference type="Proteomes" id="UP000727993"/>
    </source>
</evidence>
<sequence>MIELPPSVTVVLGSGGAGGWMFHLGALRALRAEADFNLVDAQRVIATSAGAGVAAAVLTGTSLEDTGDILMSPPSGEERTEFVEAREANRDRGLERLMPVAPQLASQVLRNPLLAGSGLLPAGRIPTVGLSRAASIHANHPWPPSLWITATRLDDGALVVFGRDDLEVPLAQAAQASQAIPGAFAPVEIDGERYVDGGLLSPNHAELALETPTDLVVLVSVQSRPGLRATRMQARRRLDTELTQLREAGLATVLIEVDDATNARFRGFPRGDQTNGNVIQQHAARLTRAALRSWAAGDLDTGADGEPDNEANGEVATPA</sequence>
<evidence type="ECO:0000259" key="4">
    <source>
        <dbReference type="PROSITE" id="PS51635"/>
    </source>
</evidence>
<dbReference type="Gene3D" id="3.40.1090.10">
    <property type="entry name" value="Cytosolic phospholipase A2 catalytic domain"/>
    <property type="match status" value="2"/>
</dbReference>
<feature type="active site" description="Nucleophile" evidence="2">
    <location>
        <position position="48"/>
    </location>
</feature>
<gene>
    <name evidence="5" type="ORF">IPN02_07130</name>
</gene>
<dbReference type="InterPro" id="IPR016035">
    <property type="entry name" value="Acyl_Trfase/lysoPLipase"/>
</dbReference>
<feature type="region of interest" description="Disordered" evidence="3">
    <location>
        <begin position="298"/>
        <end position="319"/>
    </location>
</feature>
<feature type="active site" description="Proton acceptor" evidence="2">
    <location>
        <position position="196"/>
    </location>
</feature>
<dbReference type="PROSITE" id="PS51635">
    <property type="entry name" value="PNPLA"/>
    <property type="match status" value="1"/>
</dbReference>
<organism evidence="5 6">
    <name type="scientific">Candidatus Neomicrothrix subdominans</name>
    <dbReference type="NCBI Taxonomy" id="2954438"/>
    <lineage>
        <taxon>Bacteria</taxon>
        <taxon>Bacillati</taxon>
        <taxon>Actinomycetota</taxon>
        <taxon>Acidimicrobiia</taxon>
        <taxon>Acidimicrobiales</taxon>
        <taxon>Microthrixaceae</taxon>
        <taxon>Candidatus Neomicrothrix</taxon>
    </lineage>
</organism>
<evidence type="ECO:0000256" key="3">
    <source>
        <dbReference type="SAM" id="MobiDB-lite"/>
    </source>
</evidence>
<dbReference type="InterPro" id="IPR002641">
    <property type="entry name" value="PNPLA_dom"/>
</dbReference>
<evidence type="ECO:0000256" key="2">
    <source>
        <dbReference type="PROSITE-ProRule" id="PRU01161"/>
    </source>
</evidence>
<dbReference type="EMBL" id="JADJZA010000003">
    <property type="protein sequence ID" value="MBK9296608.1"/>
    <property type="molecule type" value="Genomic_DNA"/>
</dbReference>
<evidence type="ECO:0000256" key="1">
    <source>
        <dbReference type="ARBA" id="ARBA00023098"/>
    </source>
</evidence>
<name>A0A936TCT7_9ACTN</name>
<comment type="caution">
    <text evidence="2">Lacks conserved residue(s) required for the propagation of feature annotation.</text>
</comment>
<keyword evidence="2" id="KW-0378">Hydrolase</keyword>
<feature type="domain" description="PNPLA" evidence="4">
    <location>
        <begin position="11"/>
        <end position="209"/>
    </location>
</feature>
<dbReference type="GO" id="GO:0016787">
    <property type="term" value="F:hydrolase activity"/>
    <property type="evidence" value="ECO:0007669"/>
    <property type="project" value="UniProtKB-UniRule"/>
</dbReference>
<dbReference type="Pfam" id="PF01734">
    <property type="entry name" value="Patatin"/>
    <property type="match status" value="1"/>
</dbReference>